<dbReference type="OrthoDB" id="3357271at2759"/>
<feature type="compositionally biased region" description="Low complexity" evidence="1">
    <location>
        <begin position="81"/>
        <end position="93"/>
    </location>
</feature>
<reference evidence="3 4" key="1">
    <citation type="journal article" date="2020" name="ISME J.">
        <title>Uncovering the hidden diversity of litter-decomposition mechanisms in mushroom-forming fungi.</title>
        <authorList>
            <person name="Floudas D."/>
            <person name="Bentzer J."/>
            <person name="Ahren D."/>
            <person name="Johansson T."/>
            <person name="Persson P."/>
            <person name="Tunlid A."/>
        </authorList>
    </citation>
    <scope>NUCLEOTIDE SEQUENCE [LARGE SCALE GENOMIC DNA]</scope>
    <source>
        <strain evidence="3 4">CBS 175.51</strain>
    </source>
</reference>
<evidence type="ECO:0000256" key="1">
    <source>
        <dbReference type="SAM" id="MobiDB-lite"/>
    </source>
</evidence>
<name>A0A8H5F6N2_9AGAR</name>
<accession>A0A8H5F6N2</accession>
<dbReference type="Proteomes" id="UP000541558">
    <property type="component" value="Unassembled WGS sequence"/>
</dbReference>
<dbReference type="Pfam" id="PF25459">
    <property type="entry name" value="AIM3_BBC1_C"/>
    <property type="match status" value="1"/>
</dbReference>
<feature type="domain" description="BBC1/AIM3 cysteine proteinase-fold" evidence="2">
    <location>
        <begin position="357"/>
        <end position="553"/>
    </location>
</feature>
<proteinExistence type="predicted"/>
<evidence type="ECO:0000259" key="2">
    <source>
        <dbReference type="Pfam" id="PF25459"/>
    </source>
</evidence>
<organism evidence="3 4">
    <name type="scientific">Ephemerocybe angulata</name>
    <dbReference type="NCBI Taxonomy" id="980116"/>
    <lineage>
        <taxon>Eukaryota</taxon>
        <taxon>Fungi</taxon>
        <taxon>Dikarya</taxon>
        <taxon>Basidiomycota</taxon>
        <taxon>Agaricomycotina</taxon>
        <taxon>Agaricomycetes</taxon>
        <taxon>Agaricomycetidae</taxon>
        <taxon>Agaricales</taxon>
        <taxon>Agaricineae</taxon>
        <taxon>Psathyrellaceae</taxon>
        <taxon>Ephemerocybe</taxon>
    </lineage>
</organism>
<gene>
    <name evidence="3" type="ORF">D9611_000801</name>
</gene>
<comment type="caution">
    <text evidence="3">The sequence shown here is derived from an EMBL/GenBank/DDBJ whole genome shotgun (WGS) entry which is preliminary data.</text>
</comment>
<protein>
    <recommendedName>
        <fullName evidence="2">BBC1/AIM3 cysteine proteinase-fold domain-containing protein</fullName>
    </recommendedName>
</protein>
<dbReference type="AlphaFoldDB" id="A0A8H5F6N2"/>
<evidence type="ECO:0000313" key="3">
    <source>
        <dbReference type="EMBL" id="KAF5325661.1"/>
    </source>
</evidence>
<dbReference type="InterPro" id="IPR057402">
    <property type="entry name" value="AIM3_BBC1_C"/>
</dbReference>
<dbReference type="EMBL" id="JAACJK010000163">
    <property type="protein sequence ID" value="KAF5325661.1"/>
    <property type="molecule type" value="Genomic_DNA"/>
</dbReference>
<feature type="compositionally biased region" description="Basic and acidic residues" evidence="1">
    <location>
        <begin position="20"/>
        <end position="29"/>
    </location>
</feature>
<feature type="region of interest" description="Disordered" evidence="1">
    <location>
        <begin position="1"/>
        <end position="176"/>
    </location>
</feature>
<keyword evidence="4" id="KW-1185">Reference proteome</keyword>
<sequence>MPSFADLKAKATSVANSGVDKARTMKERNTSVPMKKTNWDPYSGQPAPPPPPPRSIVNQRTKPGEQPGFLPPPSRTASNASSGRGTPSGDSSPGPAPPLPSRAPSSTPPALPQRSSPLGAAPPPPSRTGVAVARNATVPRPAAAGPPPPIARSTRPDLAALEPSTTDTKKDPEAIDWTNLSQEDKEVFFSWLDEFFSKHLNITINPPRTSSHWASDARGNASNTFGAAAPPFLNASSKPTSWGRQATTAGHDPIVNATDFITSYPPGALGASAAADLGTFFHPSTRWNTPWFNTTSGVPPPLEGSKDIRYVSSWQSRGSVKTSQMGVLFSDLSVFWSSVTFSMTNPESERDTKRKASYLPRPDALDRAALVEAHETYGETIAQFAESFLGTGTYCGRGECWDLANEALQYFAQYDYVPKPVPSISRTHGHLIYEGKAAGKGKGTVGRWRGGDDRIRRGDIVEWRKARIGERGGFSMLGDPDHTAVIVSDSGPVALAATSGSTCILSPSELGTLTVVEQSVGQPPARKDYNLQGLEEGEIWIYRPIGLQVYLGISDLAPTPPDAHPRLLQV</sequence>
<feature type="compositionally biased region" description="Pro residues" evidence="1">
    <location>
        <begin position="94"/>
        <end position="111"/>
    </location>
</feature>
<evidence type="ECO:0000313" key="4">
    <source>
        <dbReference type="Proteomes" id="UP000541558"/>
    </source>
</evidence>